<keyword evidence="6" id="KW-0520">NAD</keyword>
<dbReference type="InterPro" id="IPR023753">
    <property type="entry name" value="FAD/NAD-binding_dom"/>
</dbReference>
<comment type="cofactor">
    <cofactor evidence="6">
        <name>FAD</name>
        <dbReference type="ChEBI" id="CHEBI:57692"/>
    </cofactor>
    <text evidence="6">Binds 1 FAD per subunit.</text>
</comment>
<feature type="binding site" evidence="6">
    <location>
        <position position="53"/>
    </location>
    <ligand>
        <name>FAD</name>
        <dbReference type="ChEBI" id="CHEBI:57692"/>
    </ligand>
</feature>
<dbReference type="PIRSF" id="PIRSF000350">
    <property type="entry name" value="Mercury_reductase_MerA"/>
    <property type="match status" value="1"/>
</dbReference>
<sequence>MTGTQRYDAIVIGSGQAGTPLAKAMAGAGRKTALIEREHVGGTCINEGCTPTKTMVASARAAYLARRGGDYGVRTGAVGVDQARVRERKRAIVGRWRSGGERGLRTAGADLLMGEAAFTGPKTLEVRLSEGGIRALTADLIFINTGARPAKPPVPGLDGVPALNSTTIMELGEVPEHLLIMGGGYIGLEFGQMFRRFGSRVTIVQRGTQLLAREDPDIAEEVAKILREDGVEVLLDAEVRRAGQGAGGRVELTIHSAESAPRTLAGSHLLVAAGRAPNTDRLNLDAAGVRTDRQGNVQVNDRLETTAPGVYALGDVKGGPAFTHISYDDFRIIETNVLRGGRASTKDRLVPYTVFIDPELGRVGLSEQEARTLGRSIRIARMPMAAVARAAEADETRGVMKAVVDAGTGRILGCAILGIAGGELMSMMEIAIMGQLPYTALRDAIFAHPTLAESLNNLFDDYLT</sequence>
<dbReference type="PANTHER" id="PTHR43014">
    <property type="entry name" value="MERCURIC REDUCTASE"/>
    <property type="match status" value="1"/>
</dbReference>
<evidence type="ECO:0000256" key="4">
    <source>
        <dbReference type="ARBA" id="ARBA00023002"/>
    </source>
</evidence>
<feature type="binding site" evidence="6">
    <location>
        <begin position="182"/>
        <end position="189"/>
    </location>
    <ligand>
        <name>NAD(+)</name>
        <dbReference type="ChEBI" id="CHEBI:57540"/>
    </ligand>
</feature>
<keyword evidence="6" id="KW-0547">Nucleotide-binding</keyword>
<evidence type="ECO:0000313" key="11">
    <source>
        <dbReference type="Proteomes" id="UP000318509"/>
    </source>
</evidence>
<dbReference type="Pfam" id="PF07992">
    <property type="entry name" value="Pyr_redox_2"/>
    <property type="match status" value="1"/>
</dbReference>
<dbReference type="GO" id="GO:0003955">
    <property type="term" value="F:NAD(P)H dehydrogenase (quinone) activity"/>
    <property type="evidence" value="ECO:0007669"/>
    <property type="project" value="TreeGrafter"/>
</dbReference>
<keyword evidence="4" id="KW-0560">Oxidoreductase</keyword>
<dbReference type="Pfam" id="PF02852">
    <property type="entry name" value="Pyr_redox_dim"/>
    <property type="match status" value="1"/>
</dbReference>
<keyword evidence="2" id="KW-0285">Flavoprotein</keyword>
<comment type="caution">
    <text evidence="10">The sequence shown here is derived from an EMBL/GenBank/DDBJ whole genome shotgun (WGS) entry which is preliminary data.</text>
</comment>
<dbReference type="Gene3D" id="3.30.390.30">
    <property type="match status" value="1"/>
</dbReference>
<dbReference type="FunFam" id="3.30.390.30:FF:000001">
    <property type="entry name" value="Dihydrolipoyl dehydrogenase"/>
    <property type="match status" value="1"/>
</dbReference>
<dbReference type="InterPro" id="IPR016156">
    <property type="entry name" value="FAD/NAD-linked_Rdtase_dimer_sf"/>
</dbReference>
<feature type="domain" description="FAD/NAD(P)-binding" evidence="9">
    <location>
        <begin position="7"/>
        <end position="326"/>
    </location>
</feature>
<evidence type="ECO:0000256" key="1">
    <source>
        <dbReference type="ARBA" id="ARBA00007532"/>
    </source>
</evidence>
<evidence type="ECO:0000256" key="2">
    <source>
        <dbReference type="ARBA" id="ARBA00022630"/>
    </source>
</evidence>
<feature type="disulfide bond" description="Redox-active" evidence="7">
    <location>
        <begin position="44"/>
        <end position="49"/>
    </location>
</feature>
<evidence type="ECO:0000313" key="10">
    <source>
        <dbReference type="EMBL" id="TMI87607.1"/>
    </source>
</evidence>
<dbReference type="AlphaFoldDB" id="A0A537JVQ7"/>
<dbReference type="InterPro" id="IPR036188">
    <property type="entry name" value="FAD/NAD-bd_sf"/>
</dbReference>
<dbReference type="PRINTS" id="PR00368">
    <property type="entry name" value="FADPNR"/>
</dbReference>
<feature type="binding site" evidence="6">
    <location>
        <position position="315"/>
    </location>
    <ligand>
        <name>FAD</name>
        <dbReference type="ChEBI" id="CHEBI:57692"/>
    </ligand>
</feature>
<gene>
    <name evidence="10" type="ORF">E6H00_15015</name>
</gene>
<dbReference type="PRINTS" id="PR00411">
    <property type="entry name" value="PNDRDTASEI"/>
</dbReference>
<organism evidence="10 11">
    <name type="scientific">Candidatus Segetimicrobium genomatis</name>
    <dbReference type="NCBI Taxonomy" id="2569760"/>
    <lineage>
        <taxon>Bacteria</taxon>
        <taxon>Bacillati</taxon>
        <taxon>Candidatus Sysuimicrobiota</taxon>
        <taxon>Candidatus Sysuimicrobiia</taxon>
        <taxon>Candidatus Sysuimicrobiales</taxon>
        <taxon>Candidatus Segetimicrobiaceae</taxon>
        <taxon>Candidatus Segetimicrobium</taxon>
    </lineage>
</organism>
<reference evidence="10 11" key="1">
    <citation type="journal article" date="2019" name="Nat. Microbiol.">
        <title>Mediterranean grassland soil C-N compound turnover is dependent on rainfall and depth, and is mediated by genomically divergent microorganisms.</title>
        <authorList>
            <person name="Diamond S."/>
            <person name="Andeer P.F."/>
            <person name="Li Z."/>
            <person name="Crits-Christoph A."/>
            <person name="Burstein D."/>
            <person name="Anantharaman K."/>
            <person name="Lane K.R."/>
            <person name="Thomas B.C."/>
            <person name="Pan C."/>
            <person name="Northen T.R."/>
            <person name="Banfield J.F."/>
        </authorList>
    </citation>
    <scope>NUCLEOTIDE SEQUENCE [LARGE SCALE GENOMIC DNA]</scope>
    <source>
        <strain evidence="10">NP_3</strain>
    </source>
</reference>
<protein>
    <submittedName>
        <fullName evidence="10">Mercuric reductase</fullName>
    </submittedName>
</protein>
<dbReference type="EMBL" id="VBAK01000153">
    <property type="protein sequence ID" value="TMI87607.1"/>
    <property type="molecule type" value="Genomic_DNA"/>
</dbReference>
<dbReference type="SUPFAM" id="SSF51905">
    <property type="entry name" value="FAD/NAD(P)-binding domain"/>
    <property type="match status" value="1"/>
</dbReference>
<accession>A0A537JVQ7</accession>
<feature type="active site" description="Proton acceptor" evidence="5">
    <location>
        <position position="448"/>
    </location>
</feature>
<dbReference type="Gene3D" id="3.50.50.60">
    <property type="entry name" value="FAD/NAD(P)-binding domain"/>
    <property type="match status" value="2"/>
</dbReference>
<feature type="binding site" evidence="6">
    <location>
        <position position="274"/>
    </location>
    <ligand>
        <name>NAD(+)</name>
        <dbReference type="ChEBI" id="CHEBI:57540"/>
    </ligand>
</feature>
<dbReference type="InterPro" id="IPR004099">
    <property type="entry name" value="Pyr_nucl-diS_OxRdtase_dimer"/>
</dbReference>
<feature type="domain" description="Pyridine nucleotide-disulphide oxidoreductase dimerisation" evidence="8">
    <location>
        <begin position="350"/>
        <end position="457"/>
    </location>
</feature>
<evidence type="ECO:0000256" key="3">
    <source>
        <dbReference type="ARBA" id="ARBA00022827"/>
    </source>
</evidence>
<evidence type="ECO:0000259" key="8">
    <source>
        <dbReference type="Pfam" id="PF02852"/>
    </source>
</evidence>
<dbReference type="SUPFAM" id="SSF55424">
    <property type="entry name" value="FAD/NAD-linked reductases, dimerisation (C-terminal) domain"/>
    <property type="match status" value="1"/>
</dbReference>
<dbReference type="InterPro" id="IPR001100">
    <property type="entry name" value="Pyr_nuc-diS_OxRdtase"/>
</dbReference>
<proteinExistence type="inferred from homology"/>
<keyword evidence="3 6" id="KW-0274">FAD</keyword>
<dbReference type="Proteomes" id="UP000318509">
    <property type="component" value="Unassembled WGS sequence"/>
</dbReference>
<evidence type="ECO:0000256" key="5">
    <source>
        <dbReference type="PIRSR" id="PIRSR000350-2"/>
    </source>
</evidence>
<dbReference type="GO" id="GO:0050660">
    <property type="term" value="F:flavin adenine dinucleotide binding"/>
    <property type="evidence" value="ECO:0007669"/>
    <property type="project" value="TreeGrafter"/>
</dbReference>
<evidence type="ECO:0000256" key="7">
    <source>
        <dbReference type="PIRSR" id="PIRSR000350-4"/>
    </source>
</evidence>
<dbReference type="PANTHER" id="PTHR43014:SF2">
    <property type="entry name" value="MERCURIC REDUCTASE"/>
    <property type="match status" value="1"/>
</dbReference>
<evidence type="ECO:0000256" key="6">
    <source>
        <dbReference type="PIRSR" id="PIRSR000350-3"/>
    </source>
</evidence>
<evidence type="ECO:0000259" key="9">
    <source>
        <dbReference type="Pfam" id="PF07992"/>
    </source>
</evidence>
<comment type="similarity">
    <text evidence="1">Belongs to the class-I pyridine nucleotide-disulfide oxidoreductase family.</text>
</comment>
<name>A0A537JVQ7_9BACT</name>